<keyword evidence="3" id="KW-1185">Reference proteome</keyword>
<comment type="caution">
    <text evidence="2">The sequence shown here is derived from an EMBL/GenBank/DDBJ whole genome shotgun (WGS) entry which is preliminary data.</text>
</comment>
<protein>
    <submittedName>
        <fullName evidence="2">Uncharacterized protein</fullName>
    </submittedName>
</protein>
<reference evidence="2" key="1">
    <citation type="submission" date="2021-06" db="EMBL/GenBank/DDBJ databases">
        <title>Genome Sequence of Mortierella hyaline Strain SCG-10, a Cold-Adapted, Nitrate-Reducing Fungus Isolated from Soil in Minnesota, USA.</title>
        <authorList>
            <person name="Aldossari N."/>
        </authorList>
    </citation>
    <scope>NUCLEOTIDE SEQUENCE</scope>
    <source>
        <strain evidence="2">SCG-10</strain>
    </source>
</reference>
<gene>
    <name evidence="2" type="ORF">KI688_005866</name>
</gene>
<dbReference type="EMBL" id="JAHRHY010000002">
    <property type="protein sequence ID" value="KAG9071653.1"/>
    <property type="molecule type" value="Genomic_DNA"/>
</dbReference>
<feature type="region of interest" description="Disordered" evidence="1">
    <location>
        <begin position="78"/>
        <end position="103"/>
    </location>
</feature>
<organism evidence="2 3">
    <name type="scientific">Linnemannia hyalina</name>
    <dbReference type="NCBI Taxonomy" id="64524"/>
    <lineage>
        <taxon>Eukaryota</taxon>
        <taxon>Fungi</taxon>
        <taxon>Fungi incertae sedis</taxon>
        <taxon>Mucoromycota</taxon>
        <taxon>Mortierellomycotina</taxon>
        <taxon>Mortierellomycetes</taxon>
        <taxon>Mortierellales</taxon>
        <taxon>Mortierellaceae</taxon>
        <taxon>Linnemannia</taxon>
    </lineage>
</organism>
<sequence>MLLIGTGRLDGLNKGCTDFEYISMRHYGLSYCLVVDEMLEKVGEDETDEQTVFDVEEGVVVDKRLEDKSAVSVVPMGQGKKEKCDVSSPGGEEVTLAEEDERK</sequence>
<accession>A0A9P7Y4I9</accession>
<evidence type="ECO:0000313" key="2">
    <source>
        <dbReference type="EMBL" id="KAG9071653.1"/>
    </source>
</evidence>
<name>A0A9P7Y4I9_9FUNG</name>
<dbReference type="Proteomes" id="UP000707451">
    <property type="component" value="Unassembled WGS sequence"/>
</dbReference>
<evidence type="ECO:0000256" key="1">
    <source>
        <dbReference type="SAM" id="MobiDB-lite"/>
    </source>
</evidence>
<proteinExistence type="predicted"/>
<evidence type="ECO:0000313" key="3">
    <source>
        <dbReference type="Proteomes" id="UP000707451"/>
    </source>
</evidence>
<dbReference type="AlphaFoldDB" id="A0A9P7Y4I9"/>